<keyword evidence="2" id="KW-0808">Transferase</keyword>
<keyword evidence="1" id="KW-0489">Methyltransferase</keyword>
<dbReference type="PROSITE" id="PS01230">
    <property type="entry name" value="TRMA_1"/>
    <property type="match status" value="1"/>
</dbReference>
<dbReference type="InterPro" id="IPR030391">
    <property type="entry name" value="MeTrfase_TrmA_CS"/>
</dbReference>
<gene>
    <name evidence="5" type="ORF">UFOPK3674_00042</name>
</gene>
<dbReference type="CDD" id="cd02440">
    <property type="entry name" value="AdoMet_MTases"/>
    <property type="match status" value="1"/>
</dbReference>
<dbReference type="PANTHER" id="PTHR11061:SF30">
    <property type="entry name" value="TRNA (URACIL(54)-C(5))-METHYLTRANSFERASE"/>
    <property type="match status" value="1"/>
</dbReference>
<dbReference type="InterPro" id="IPR002792">
    <property type="entry name" value="TRAM_dom"/>
</dbReference>
<dbReference type="Pfam" id="PF01938">
    <property type="entry name" value="TRAM"/>
    <property type="match status" value="1"/>
</dbReference>
<dbReference type="InterPro" id="IPR030390">
    <property type="entry name" value="MeTrfase_TrmA_AS"/>
</dbReference>
<dbReference type="NCBIfam" id="TIGR00479">
    <property type="entry name" value="rumA"/>
    <property type="match status" value="1"/>
</dbReference>
<dbReference type="FunFam" id="3.40.50.150:FF:000009">
    <property type="entry name" value="23S rRNA (Uracil(1939)-C(5))-methyltransferase RlmD"/>
    <property type="match status" value="1"/>
</dbReference>
<evidence type="ECO:0000259" key="4">
    <source>
        <dbReference type="PROSITE" id="PS50926"/>
    </source>
</evidence>
<dbReference type="InterPro" id="IPR012340">
    <property type="entry name" value="NA-bd_OB-fold"/>
</dbReference>
<protein>
    <submittedName>
        <fullName evidence="5">Unannotated protein</fullName>
    </submittedName>
</protein>
<evidence type="ECO:0000313" key="5">
    <source>
        <dbReference type="EMBL" id="CAB4913073.1"/>
    </source>
</evidence>
<dbReference type="PROSITE" id="PS50926">
    <property type="entry name" value="TRAM"/>
    <property type="match status" value="1"/>
</dbReference>
<dbReference type="PANTHER" id="PTHR11061">
    <property type="entry name" value="RNA M5U METHYLTRANSFERASE"/>
    <property type="match status" value="1"/>
</dbReference>
<sequence length="459" mass="50425">MTTSESVPPAARPQVGDDLDLRIESLAFGGNGVARVPAGERSYVVFVRDAVPGDLVRARVTKRKRDYAEARTVEVLEAGPDRIAPVAPHPGAPWQILPYERQLEIKHAQVEDALRRLGHLDGFELEPIIPAAAQWRYRNKLEYSFGQGSEGELICGFHAPGSWSRIESLDDCLLASERGNELRTRALDALRAQRLRPYDRREQTGFLRNLVVREGTRTGQSQIRLVTSPGPFDTDAFIAALEDVDSIIWTQAPGVAETTSGGRDELLYGRPTIEEEVCGMRFSLSSEAFFQTNTVMAEALYGVVGEYAALQGWERIYDLCCGIGTIGLSLAPRAAEVTGVEIVPEAVEDARRNARSNELANARFIDGDVRVVLKELAERGERPDVVVVDPPRAGLSRKVVGRIAEASPKRIVYVSCNPTTFAPNAAQLGEAGYRVVKVRAVDQFPQTPHIECVALLERA</sequence>
<dbReference type="EMBL" id="CAFBMX010000001">
    <property type="protein sequence ID" value="CAB4913073.1"/>
    <property type="molecule type" value="Genomic_DNA"/>
</dbReference>
<keyword evidence="3" id="KW-0949">S-adenosyl-L-methionine</keyword>
<dbReference type="PROSITE" id="PS51687">
    <property type="entry name" value="SAM_MT_RNA_M5U"/>
    <property type="match status" value="1"/>
</dbReference>
<evidence type="ECO:0000256" key="2">
    <source>
        <dbReference type="ARBA" id="ARBA00022679"/>
    </source>
</evidence>
<dbReference type="GO" id="GO:0001510">
    <property type="term" value="P:RNA methylation"/>
    <property type="evidence" value="ECO:0007669"/>
    <property type="project" value="UniProtKB-ARBA"/>
</dbReference>
<evidence type="ECO:0000256" key="3">
    <source>
        <dbReference type="ARBA" id="ARBA00022691"/>
    </source>
</evidence>
<dbReference type="GO" id="GO:0008757">
    <property type="term" value="F:S-adenosylmethionine-dependent methyltransferase activity"/>
    <property type="evidence" value="ECO:0007669"/>
    <property type="project" value="UniProtKB-ARBA"/>
</dbReference>
<feature type="domain" description="TRAM" evidence="4">
    <location>
        <begin position="12"/>
        <end position="74"/>
    </location>
</feature>
<evidence type="ECO:0000256" key="1">
    <source>
        <dbReference type="ARBA" id="ARBA00022603"/>
    </source>
</evidence>
<dbReference type="Gene3D" id="3.40.50.150">
    <property type="entry name" value="Vaccinia Virus protein VP39"/>
    <property type="match status" value="1"/>
</dbReference>
<name>A0A6J7H8F2_9ZZZZ</name>
<dbReference type="InterPro" id="IPR029063">
    <property type="entry name" value="SAM-dependent_MTases_sf"/>
</dbReference>
<dbReference type="InterPro" id="IPR010280">
    <property type="entry name" value="U5_MeTrfase_fam"/>
</dbReference>
<organism evidence="5">
    <name type="scientific">freshwater metagenome</name>
    <dbReference type="NCBI Taxonomy" id="449393"/>
    <lineage>
        <taxon>unclassified sequences</taxon>
        <taxon>metagenomes</taxon>
        <taxon>ecological metagenomes</taxon>
    </lineage>
</organism>
<dbReference type="GO" id="GO:0008173">
    <property type="term" value="F:RNA methyltransferase activity"/>
    <property type="evidence" value="ECO:0007669"/>
    <property type="project" value="InterPro"/>
</dbReference>
<reference evidence="5" key="1">
    <citation type="submission" date="2020-05" db="EMBL/GenBank/DDBJ databases">
        <authorList>
            <person name="Chiriac C."/>
            <person name="Salcher M."/>
            <person name="Ghai R."/>
            <person name="Kavagutti S V."/>
        </authorList>
    </citation>
    <scope>NUCLEOTIDE SEQUENCE</scope>
</reference>
<dbReference type="PROSITE" id="PS01231">
    <property type="entry name" value="TRMA_2"/>
    <property type="match status" value="1"/>
</dbReference>
<dbReference type="GO" id="GO:0006396">
    <property type="term" value="P:RNA processing"/>
    <property type="evidence" value="ECO:0007669"/>
    <property type="project" value="InterPro"/>
</dbReference>
<dbReference type="Gene3D" id="2.40.50.140">
    <property type="entry name" value="Nucleic acid-binding proteins"/>
    <property type="match status" value="1"/>
</dbReference>
<dbReference type="Pfam" id="PF05958">
    <property type="entry name" value="tRNA_U5-meth_tr"/>
    <property type="match status" value="1"/>
</dbReference>
<dbReference type="SUPFAM" id="SSF53335">
    <property type="entry name" value="S-adenosyl-L-methionine-dependent methyltransferases"/>
    <property type="match status" value="1"/>
</dbReference>
<dbReference type="SUPFAM" id="SSF50249">
    <property type="entry name" value="Nucleic acid-binding proteins"/>
    <property type="match status" value="1"/>
</dbReference>
<dbReference type="AlphaFoldDB" id="A0A6J7H8F2"/>
<dbReference type="Gene3D" id="2.40.50.1070">
    <property type="match status" value="1"/>
</dbReference>
<proteinExistence type="predicted"/>
<accession>A0A6J7H8F2</accession>